<proteinExistence type="predicted"/>
<keyword evidence="2 6" id="KW-0812">Transmembrane</keyword>
<gene>
    <name evidence="7" type="ORF">AGABI1DRAFT_126781</name>
</gene>
<evidence type="ECO:0000256" key="3">
    <source>
        <dbReference type="ARBA" id="ARBA00022989"/>
    </source>
</evidence>
<feature type="transmembrane region" description="Helical" evidence="6">
    <location>
        <begin position="32"/>
        <end position="51"/>
    </location>
</feature>
<feature type="region of interest" description="Disordered" evidence="5">
    <location>
        <begin position="727"/>
        <end position="858"/>
    </location>
</feature>
<feature type="transmembrane region" description="Helical" evidence="6">
    <location>
        <begin position="71"/>
        <end position="89"/>
    </location>
</feature>
<feature type="compositionally biased region" description="Polar residues" evidence="5">
    <location>
        <begin position="810"/>
        <end position="842"/>
    </location>
</feature>
<feature type="transmembrane region" description="Helical" evidence="6">
    <location>
        <begin position="286"/>
        <end position="307"/>
    </location>
</feature>
<organism evidence="7 8">
    <name type="scientific">Agaricus bisporus var. burnettii (strain JB137-S8 / ATCC MYA-4627 / FGSC 10392)</name>
    <name type="common">White button mushroom</name>
    <dbReference type="NCBI Taxonomy" id="597362"/>
    <lineage>
        <taxon>Eukaryota</taxon>
        <taxon>Fungi</taxon>
        <taxon>Dikarya</taxon>
        <taxon>Basidiomycota</taxon>
        <taxon>Agaricomycotina</taxon>
        <taxon>Agaricomycetes</taxon>
        <taxon>Agaricomycetidae</taxon>
        <taxon>Agaricales</taxon>
        <taxon>Agaricineae</taxon>
        <taxon>Agaricaceae</taxon>
        <taxon>Agaricus</taxon>
    </lineage>
</organism>
<dbReference type="SMART" id="SM01417">
    <property type="entry name" value="Solute_trans_a"/>
    <property type="match status" value="1"/>
</dbReference>
<evidence type="ECO:0000313" key="7">
    <source>
        <dbReference type="EMBL" id="EKM80731.1"/>
    </source>
</evidence>
<name>K5WYZ6_AGABU</name>
<dbReference type="InParanoid" id="K5WYZ6"/>
<dbReference type="EMBL" id="JH971388">
    <property type="protein sequence ID" value="EKM80731.1"/>
    <property type="molecule type" value="Genomic_DNA"/>
</dbReference>
<dbReference type="Proteomes" id="UP000008493">
    <property type="component" value="Unassembled WGS sequence"/>
</dbReference>
<feature type="transmembrane region" description="Helical" evidence="6">
    <location>
        <begin position="211"/>
        <end position="234"/>
    </location>
</feature>
<dbReference type="eggNOG" id="KOG2641">
    <property type="taxonomic scope" value="Eukaryota"/>
</dbReference>
<keyword evidence="3 6" id="KW-1133">Transmembrane helix</keyword>
<dbReference type="Pfam" id="PF03619">
    <property type="entry name" value="Solute_trans_a"/>
    <property type="match status" value="1"/>
</dbReference>
<sequence length="858" mass="97925">MSSESDRCRKERAQTPPSLFQNGNIVIQAHHVGWIVTGCFTVVATIASFWLVNKHLQWYTNKKEQRYTVRILFMVPLYAIISLASYLWWNHATPLILIRDCYEATVLTAFFYLLLMFLSLDPDEQRLIFLTHGLSRHNDAERMKKGEPVQKWVFPLWFVKWKPVDGLYFLQLMKWGILQYCVLRPLTTLTAIILDYVGLYCESSWGLGWGHLYITLVVSLSVTIAMYCLIQLYVSVSKKLAKQKPLLKLFAIKAVVFLTFWQATFLSVLTMFGVVKDTEFMTAEDINIGIGALLETFEMALFAFLHIRAFTYIPYRRMHEPNSGSSTPKRTPRLKSLGHAMDFRETFRELWAGCVYMWHKSCGKEPLLDKGAVRTAYYETAFGKQRPTQMTQNFVDERLDDHTDRPDLTEPTLPKVLAEVDEHVEVDVDGEKQWLGVGENYGYGLKFLRKERSETLEKQIENELQKRGYTLRNREASYQQHPKHPKDRSWWHSIRDRFSPMAQEEQLQMQEGNATGGRSYSENRAAQFQSKRLLGDRDASQGLLAHADVREQVDVQDLPPQSYIRTSRHHVVQSVDKWRRNIDPNFGTVDVLTPLPVSSDNLDGRHLGHSNREWSVDTSQPLVSRLPATSVDPDNITPVGPSKPQLEDISKSVLANPAQLEISSDSGGLAKPTVPVCVIPSQSRARSESQQGVAIQQPSNLLDLADEDPHRPQMEDAVEVRIYNEHEREQEHSATRLHAHRRESALHRPQSRTVPSTRSAPHTNLRRSSAQYGHPSYPKTSHPSSISASHSSPRRWEKLRQTRRPGGRSQEIQGTVESYPFSTSSLMDFSLSPVTPASTSPINGGLSRYSPHTSSTRS</sequence>
<evidence type="ECO:0000313" key="8">
    <source>
        <dbReference type="Proteomes" id="UP000008493"/>
    </source>
</evidence>
<feature type="transmembrane region" description="Helical" evidence="6">
    <location>
        <begin position="246"/>
        <end position="274"/>
    </location>
</feature>
<dbReference type="GeneID" id="18826573"/>
<dbReference type="InterPro" id="IPR005178">
    <property type="entry name" value="Ostalpha/TMEM184C"/>
</dbReference>
<dbReference type="KEGG" id="abp:AGABI1DRAFT126781"/>
<dbReference type="OrthoDB" id="5348404at2759"/>
<evidence type="ECO:0000256" key="1">
    <source>
        <dbReference type="ARBA" id="ARBA00004141"/>
    </source>
</evidence>
<evidence type="ECO:0000256" key="5">
    <source>
        <dbReference type="SAM" id="MobiDB-lite"/>
    </source>
</evidence>
<evidence type="ECO:0000256" key="4">
    <source>
        <dbReference type="ARBA" id="ARBA00023136"/>
    </source>
</evidence>
<dbReference type="PANTHER" id="PTHR23423">
    <property type="entry name" value="ORGANIC SOLUTE TRANSPORTER-RELATED"/>
    <property type="match status" value="1"/>
</dbReference>
<feature type="compositionally biased region" description="Low complexity" evidence="5">
    <location>
        <begin position="781"/>
        <end position="791"/>
    </location>
</feature>
<evidence type="ECO:0000256" key="2">
    <source>
        <dbReference type="ARBA" id="ARBA00022692"/>
    </source>
</evidence>
<evidence type="ECO:0008006" key="9">
    <source>
        <dbReference type="Google" id="ProtNLM"/>
    </source>
</evidence>
<feature type="compositionally biased region" description="Polar residues" evidence="5">
    <location>
        <begin position="751"/>
        <end position="771"/>
    </location>
</feature>
<feature type="transmembrane region" description="Helical" evidence="6">
    <location>
        <begin position="101"/>
        <end position="120"/>
    </location>
</feature>
<feature type="transmembrane region" description="Helical" evidence="6">
    <location>
        <begin position="177"/>
        <end position="199"/>
    </location>
</feature>
<dbReference type="OMA" id="RNREASY"/>
<comment type="subcellular location">
    <subcellularLocation>
        <location evidence="1">Membrane</location>
        <topology evidence="1">Multi-pass membrane protein</topology>
    </subcellularLocation>
</comment>
<dbReference type="HOGENOM" id="CLU_009307_1_0_1"/>
<evidence type="ECO:0000256" key="6">
    <source>
        <dbReference type="SAM" id="Phobius"/>
    </source>
</evidence>
<protein>
    <recommendedName>
        <fullName evidence="9">DUF300-domain-containing protein</fullName>
    </recommendedName>
</protein>
<keyword evidence="4 6" id="KW-0472">Membrane</keyword>
<dbReference type="RefSeq" id="XP_007328347.1">
    <property type="nucleotide sequence ID" value="XM_007328285.1"/>
</dbReference>
<keyword evidence="8" id="KW-1185">Reference proteome</keyword>
<reference evidence="8" key="1">
    <citation type="journal article" date="2012" name="Proc. Natl. Acad. Sci. U.S.A.">
        <title>Genome sequence of the button mushroom Agaricus bisporus reveals mechanisms governing adaptation to a humic-rich ecological niche.</title>
        <authorList>
            <person name="Morin E."/>
            <person name="Kohler A."/>
            <person name="Baker A.R."/>
            <person name="Foulongne-Oriol M."/>
            <person name="Lombard V."/>
            <person name="Nagy L.G."/>
            <person name="Ohm R.A."/>
            <person name="Patyshakuliyeva A."/>
            <person name="Brun A."/>
            <person name="Aerts A.L."/>
            <person name="Bailey A.M."/>
            <person name="Billette C."/>
            <person name="Coutinho P.M."/>
            <person name="Deakin G."/>
            <person name="Doddapaneni H."/>
            <person name="Floudas D."/>
            <person name="Grimwood J."/>
            <person name="Hilden K."/>
            <person name="Kuees U."/>
            <person name="LaButti K.M."/>
            <person name="Lapidus A."/>
            <person name="Lindquist E.A."/>
            <person name="Lucas S.M."/>
            <person name="Murat C."/>
            <person name="Riley R.W."/>
            <person name="Salamov A.A."/>
            <person name="Schmutz J."/>
            <person name="Subramanian V."/>
            <person name="Woesten H.A.B."/>
            <person name="Xu J."/>
            <person name="Eastwood D.C."/>
            <person name="Foster G.D."/>
            <person name="Sonnenberg A.S."/>
            <person name="Cullen D."/>
            <person name="de Vries R.P."/>
            <person name="Lundell T."/>
            <person name="Hibbett D.S."/>
            <person name="Henrissat B."/>
            <person name="Burton K.S."/>
            <person name="Kerrigan R.W."/>
            <person name="Challen M.P."/>
            <person name="Grigoriev I.V."/>
            <person name="Martin F."/>
        </authorList>
    </citation>
    <scope>NUCLEOTIDE SEQUENCE [LARGE SCALE GENOMIC DNA]</scope>
    <source>
        <strain evidence="8">JB137-S8 / ATCC MYA-4627 / FGSC 10392</strain>
    </source>
</reference>
<accession>K5WYZ6</accession>
<dbReference type="GO" id="GO:0016020">
    <property type="term" value="C:membrane"/>
    <property type="evidence" value="ECO:0007669"/>
    <property type="project" value="UniProtKB-SubCell"/>
</dbReference>
<dbReference type="AlphaFoldDB" id="K5WYZ6"/>